<gene>
    <name evidence="2" type="ORF">QWT69_15340</name>
</gene>
<dbReference type="Proteomes" id="UP001303902">
    <property type="component" value="Chromosome"/>
</dbReference>
<organism evidence="2 3">
    <name type="scientific">Sporosarcina oncorhynchi</name>
    <dbReference type="NCBI Taxonomy" id="3056444"/>
    <lineage>
        <taxon>Bacteria</taxon>
        <taxon>Bacillati</taxon>
        <taxon>Bacillota</taxon>
        <taxon>Bacilli</taxon>
        <taxon>Bacillales</taxon>
        <taxon>Caryophanaceae</taxon>
        <taxon>Sporosarcina</taxon>
    </lineage>
</organism>
<name>A0ABZ0L3U0_9BACL</name>
<feature type="transmembrane region" description="Helical" evidence="1">
    <location>
        <begin position="45"/>
        <end position="68"/>
    </location>
</feature>
<protein>
    <submittedName>
        <fullName evidence="2">DUF3021 domain-containing protein</fullName>
    </submittedName>
</protein>
<reference evidence="2 3" key="1">
    <citation type="submission" date="2023-06" db="EMBL/GenBank/DDBJ databases">
        <title>Sporosarcina sp. nov., isolated from Korean tranditional fermented seafood 'Jeotgal'.</title>
        <authorList>
            <person name="Yang A.I."/>
            <person name="Shin N.-R."/>
        </authorList>
    </citation>
    <scope>NUCLEOTIDE SEQUENCE [LARGE SCALE GENOMIC DNA]</scope>
    <source>
        <strain evidence="2 3">T2O-4</strain>
    </source>
</reference>
<proteinExistence type="predicted"/>
<keyword evidence="3" id="KW-1185">Reference proteome</keyword>
<keyword evidence="1" id="KW-0812">Transmembrane</keyword>
<feature type="transmembrane region" description="Helical" evidence="1">
    <location>
        <begin position="12"/>
        <end position="39"/>
    </location>
</feature>
<evidence type="ECO:0000256" key="1">
    <source>
        <dbReference type="SAM" id="Phobius"/>
    </source>
</evidence>
<keyword evidence="1" id="KW-0472">Membrane</keyword>
<keyword evidence="1" id="KW-1133">Transmembrane helix</keyword>
<sequence length="82" mass="9407">MNAPFLPYFLQLTLPVHTLLHFLCVSVLYFIVAFVLGWVPFTVGGFIGILGLFIVVYAIIWSAFYMYFKKQAEKLNEELNGL</sequence>
<dbReference type="RefSeq" id="WP_317967105.1">
    <property type="nucleotide sequence ID" value="NZ_CP129118.1"/>
</dbReference>
<accession>A0ABZ0L3U0</accession>
<evidence type="ECO:0000313" key="3">
    <source>
        <dbReference type="Proteomes" id="UP001303902"/>
    </source>
</evidence>
<dbReference type="Pfam" id="PF11457">
    <property type="entry name" value="DUF3021"/>
    <property type="match status" value="1"/>
</dbReference>
<dbReference type="InterPro" id="IPR021560">
    <property type="entry name" value="DUF3021"/>
</dbReference>
<evidence type="ECO:0000313" key="2">
    <source>
        <dbReference type="EMBL" id="WOV87211.1"/>
    </source>
</evidence>
<dbReference type="EMBL" id="CP129118">
    <property type="protein sequence ID" value="WOV87211.1"/>
    <property type="molecule type" value="Genomic_DNA"/>
</dbReference>